<protein>
    <submittedName>
        <fullName evidence="2">Membrane protein</fullName>
    </submittedName>
</protein>
<dbReference type="InterPro" id="IPR010445">
    <property type="entry name" value="LapA_dom"/>
</dbReference>
<gene>
    <name evidence="2" type="ORF">KU39_2231</name>
</gene>
<evidence type="ECO:0000313" key="3">
    <source>
        <dbReference type="Proteomes" id="UP000029558"/>
    </source>
</evidence>
<evidence type="ECO:0000313" key="2">
    <source>
        <dbReference type="EMBL" id="ALB23411.1"/>
    </source>
</evidence>
<reference evidence="2 3" key="1">
    <citation type="journal article" date="2014" name="Genome Announc.">
        <title>Comparative Genome Analysis of Two Isolates of the Fish Pathogen Piscirickettsia salmonis from Different Hosts Reveals Major Differences in Virulence-Associated Secretion Systems.</title>
        <authorList>
            <person name="Bohle H."/>
            <person name="Henriquez P."/>
            <person name="Grothusen H."/>
            <person name="Navas E."/>
            <person name="Sandoval A."/>
            <person name="Bustamante F."/>
            <person name="Bustos P."/>
            <person name="Mancilla M."/>
        </authorList>
    </citation>
    <scope>NUCLEOTIDE SEQUENCE [LARGE SCALE GENOMIC DNA]</scope>
    <source>
        <strain evidence="3">B1-32597</strain>
    </source>
</reference>
<dbReference type="Proteomes" id="UP000029558">
    <property type="component" value="Chromosome"/>
</dbReference>
<organism evidence="2 3">
    <name type="scientific">Piscirickettsia salmonis</name>
    <dbReference type="NCBI Taxonomy" id="1238"/>
    <lineage>
        <taxon>Bacteria</taxon>
        <taxon>Pseudomonadati</taxon>
        <taxon>Pseudomonadota</taxon>
        <taxon>Gammaproteobacteria</taxon>
        <taxon>Thiotrichales</taxon>
        <taxon>Piscirickettsiaceae</taxon>
        <taxon>Piscirickettsia</taxon>
    </lineage>
</organism>
<dbReference type="EMBL" id="CP012508">
    <property type="protein sequence ID" value="ALB23411.1"/>
    <property type="molecule type" value="Genomic_DNA"/>
</dbReference>
<dbReference type="OrthoDB" id="5653616at2"/>
<proteinExistence type="predicted"/>
<dbReference type="RefSeq" id="WP_017377747.1">
    <property type="nucleotide sequence ID" value="NZ_CP012508.1"/>
</dbReference>
<name>A0A1L6TDB7_PISSA</name>
<dbReference type="Pfam" id="PF06305">
    <property type="entry name" value="LapA_dom"/>
    <property type="match status" value="1"/>
</dbReference>
<dbReference type="GO" id="GO:0005886">
    <property type="term" value="C:plasma membrane"/>
    <property type="evidence" value="ECO:0007669"/>
    <property type="project" value="InterPro"/>
</dbReference>
<dbReference type="AlphaFoldDB" id="A0A1L6TDB7"/>
<accession>A0A1L6TDB7</accession>
<evidence type="ECO:0000259" key="1">
    <source>
        <dbReference type="Pfam" id="PF06305"/>
    </source>
</evidence>
<feature type="domain" description="Lipopolysaccharide assembly protein A" evidence="1">
    <location>
        <begin position="22"/>
        <end position="84"/>
    </location>
</feature>
<sequence>MKALKYSVFGLLIIFIATFSALNAQSVVINYYFGNIHLPMALLLVIVFIFAIAISSLLFLMKVINLRIKIRSLEKKHSKLEKQL</sequence>